<dbReference type="AlphaFoldDB" id="A0A8T5UP56"/>
<feature type="transmembrane region" description="Helical" evidence="1">
    <location>
        <begin position="94"/>
        <end position="115"/>
    </location>
</feature>
<dbReference type="InterPro" id="IPR025495">
    <property type="entry name" value="DUF4386"/>
</dbReference>
<dbReference type="RefSeq" id="WP_223791056.1">
    <property type="nucleotide sequence ID" value="NZ_JAIOUQ010000005.1"/>
</dbReference>
<comment type="caution">
    <text evidence="2">The sequence shown here is derived from an EMBL/GenBank/DDBJ whole genome shotgun (WGS) entry which is preliminary data.</text>
</comment>
<feature type="transmembrane region" description="Helical" evidence="1">
    <location>
        <begin position="49"/>
        <end position="74"/>
    </location>
</feature>
<feature type="transmembrane region" description="Helical" evidence="1">
    <location>
        <begin position="197"/>
        <end position="217"/>
    </location>
</feature>
<reference evidence="3" key="1">
    <citation type="journal article" date="2022" name="Microbiol. Resour. Announc.">
        <title>Draft Genome Sequence of a Methanogenic Archaeon from West Spitsbergen Permafrost.</title>
        <authorList>
            <person name="Trubitsyn V."/>
            <person name="Rivkina E."/>
            <person name="Shcherbakova V."/>
        </authorList>
    </citation>
    <scope>NUCLEOTIDE SEQUENCE [LARGE SCALE GENOMIC DNA]</scope>
    <source>
        <strain evidence="3">VT</strain>
    </source>
</reference>
<dbReference type="Pfam" id="PF14329">
    <property type="entry name" value="DUF4386"/>
    <property type="match status" value="1"/>
</dbReference>
<feature type="transmembrane region" description="Helical" evidence="1">
    <location>
        <begin position="169"/>
        <end position="191"/>
    </location>
</feature>
<organism evidence="2 3">
    <name type="scientific">Methanobacterium spitsbergense</name>
    <dbReference type="NCBI Taxonomy" id="2874285"/>
    <lineage>
        <taxon>Archaea</taxon>
        <taxon>Methanobacteriati</taxon>
        <taxon>Methanobacteriota</taxon>
        <taxon>Methanomada group</taxon>
        <taxon>Methanobacteria</taxon>
        <taxon>Methanobacteriales</taxon>
        <taxon>Methanobacteriaceae</taxon>
        <taxon>Methanobacterium</taxon>
    </lineage>
</organism>
<name>A0A8T5UP56_9EURY</name>
<accession>A0A8T5UP56</accession>
<evidence type="ECO:0000313" key="2">
    <source>
        <dbReference type="EMBL" id="MBZ2165424.1"/>
    </source>
</evidence>
<proteinExistence type="predicted"/>
<feature type="transmembrane region" description="Helical" evidence="1">
    <location>
        <begin position="135"/>
        <end position="157"/>
    </location>
</feature>
<dbReference type="Proteomes" id="UP000825933">
    <property type="component" value="Unassembled WGS sequence"/>
</dbReference>
<keyword evidence="1" id="KW-0812">Transmembrane</keyword>
<feature type="transmembrane region" description="Helical" evidence="1">
    <location>
        <begin position="7"/>
        <end position="29"/>
    </location>
</feature>
<evidence type="ECO:0000256" key="1">
    <source>
        <dbReference type="SAM" id="Phobius"/>
    </source>
</evidence>
<keyword evidence="3" id="KW-1185">Reference proteome</keyword>
<keyword evidence="1" id="KW-0472">Membrane</keyword>
<protein>
    <submittedName>
        <fullName evidence="2">DUF4386 domain-containing protein</fullName>
    </submittedName>
</protein>
<sequence>MNTYRKTAIIVGVLFIVATVASILGSVFLGSILEAPNYLISVSAHGNQMIIAVIFFLIAAISAFATSFMLFPLLRRHIESLAMGYVGLRLFENVFYIVGTIGLLMMLTVSQKYVAGAVDASYYQSLGTLLLALQNWSVLIGTLIFFGLGSMTLNYVLYQSKLIPRWLSVWGLIGAAIVLLYGSLGIFGLGMGLTSPFAVLAIPIALQEMVFAVWLIVKGFNKSAIAPDLQNN</sequence>
<gene>
    <name evidence="2" type="ORF">K8N75_05150</name>
</gene>
<keyword evidence="1" id="KW-1133">Transmembrane helix</keyword>
<dbReference type="EMBL" id="JAIOUQ010000005">
    <property type="protein sequence ID" value="MBZ2165424.1"/>
    <property type="molecule type" value="Genomic_DNA"/>
</dbReference>
<evidence type="ECO:0000313" key="3">
    <source>
        <dbReference type="Proteomes" id="UP000825933"/>
    </source>
</evidence>